<keyword evidence="2" id="KW-1185">Reference proteome</keyword>
<comment type="caution">
    <text evidence="1">The sequence shown here is derived from an EMBL/GenBank/DDBJ whole genome shotgun (WGS) entry which is preliminary data.</text>
</comment>
<name>A0ACB9NT24_9MYRT</name>
<accession>A0ACB9NT24</accession>
<protein>
    <submittedName>
        <fullName evidence="1">Uncharacterized protein</fullName>
    </submittedName>
</protein>
<dbReference type="EMBL" id="CM042886">
    <property type="protein sequence ID" value="KAI4339794.1"/>
    <property type="molecule type" value="Genomic_DNA"/>
</dbReference>
<sequence>MIDDFSFPSLDLSLLCYGGYASSRRPDGCGRGHEMADGVSRPDEDDPRLPRLTLGLPDSVPRADSGGFSDGSPRWSASPSFSDSLVREHKGEEGEGADGGSPRKKLKLSKQQTSVLEEHFDSNATLNGQRQKQELAEKLNLRPRQVEVWFQNRRARTKLKQTEVDCQMLRKCCETLKEDNARLKMELWRLKYDTEEPSTSPVSICPSCKTSFPSPLSPTNRQGP</sequence>
<reference evidence="2" key="1">
    <citation type="journal article" date="2023" name="Front. Plant Sci.">
        <title>Chromosomal-level genome assembly of Melastoma candidum provides insights into trichome evolution.</title>
        <authorList>
            <person name="Zhong Y."/>
            <person name="Wu W."/>
            <person name="Sun C."/>
            <person name="Zou P."/>
            <person name="Liu Y."/>
            <person name="Dai S."/>
            <person name="Zhou R."/>
        </authorList>
    </citation>
    <scope>NUCLEOTIDE SEQUENCE [LARGE SCALE GENOMIC DNA]</scope>
</reference>
<proteinExistence type="predicted"/>
<gene>
    <name evidence="1" type="ORF">MLD38_024697</name>
</gene>
<evidence type="ECO:0000313" key="2">
    <source>
        <dbReference type="Proteomes" id="UP001057402"/>
    </source>
</evidence>
<organism evidence="1 2">
    <name type="scientific">Melastoma candidum</name>
    <dbReference type="NCBI Taxonomy" id="119954"/>
    <lineage>
        <taxon>Eukaryota</taxon>
        <taxon>Viridiplantae</taxon>
        <taxon>Streptophyta</taxon>
        <taxon>Embryophyta</taxon>
        <taxon>Tracheophyta</taxon>
        <taxon>Spermatophyta</taxon>
        <taxon>Magnoliopsida</taxon>
        <taxon>eudicotyledons</taxon>
        <taxon>Gunneridae</taxon>
        <taxon>Pentapetalae</taxon>
        <taxon>rosids</taxon>
        <taxon>malvids</taxon>
        <taxon>Myrtales</taxon>
        <taxon>Melastomataceae</taxon>
        <taxon>Melastomatoideae</taxon>
        <taxon>Melastomateae</taxon>
        <taxon>Melastoma</taxon>
    </lineage>
</organism>
<dbReference type="Proteomes" id="UP001057402">
    <property type="component" value="Chromosome 7"/>
</dbReference>
<evidence type="ECO:0000313" key="1">
    <source>
        <dbReference type="EMBL" id="KAI4339794.1"/>
    </source>
</evidence>